<dbReference type="PROSITE" id="PS51742">
    <property type="entry name" value="PPC"/>
    <property type="match status" value="1"/>
</dbReference>
<name>A0A0Q1CEF2_9PSED</name>
<evidence type="ECO:0000313" key="2">
    <source>
        <dbReference type="EMBL" id="KQB52794.1"/>
    </source>
</evidence>
<feature type="domain" description="PPC" evidence="1">
    <location>
        <begin position="14"/>
        <end position="131"/>
    </location>
</feature>
<evidence type="ECO:0000259" key="1">
    <source>
        <dbReference type="PROSITE" id="PS51742"/>
    </source>
</evidence>
<keyword evidence="3" id="KW-1185">Reference proteome</keyword>
<dbReference type="RefSeq" id="WP_055103713.1">
    <property type="nucleotide sequence ID" value="NZ_LLWH01000185.1"/>
</dbReference>
<dbReference type="STRING" id="1563157.AQS70_13140"/>
<dbReference type="PANTHER" id="PTHR34988:SF1">
    <property type="entry name" value="DNA-BINDING PROTEIN"/>
    <property type="match status" value="1"/>
</dbReference>
<dbReference type="Gene3D" id="3.30.1330.80">
    <property type="entry name" value="Hypothetical protein, similar to alpha- acetolactate decarboxylase, domain 2"/>
    <property type="match status" value="1"/>
</dbReference>
<proteinExistence type="predicted"/>
<dbReference type="AlphaFoldDB" id="A0A0Q1CEF2"/>
<dbReference type="Proteomes" id="UP000050342">
    <property type="component" value="Unassembled WGS sequence"/>
</dbReference>
<sequence length="131" mass="14056">MNVAVAQESHVQAGRLGRLVIARLKPNEDIIDSAEALCKEHGIQLAVVRGGLGSLIDGQLSYQGREGLIKLQIEGPGVEILSISGEILSGESRLQAVLADADGKLYAGRLERGNNLTFITVELTLQEWLPD</sequence>
<reference evidence="2 3" key="1">
    <citation type="submission" date="2015-10" db="EMBL/GenBank/DDBJ databases">
        <title>Pseudomonas helleri sp. nov. and Pseudomonas weihenstephanensis sp. nov., isolated from raw cows milk.</title>
        <authorList>
            <person name="Von Neubeck M."/>
            <person name="Huptas C."/>
            <person name="Wenning M."/>
            <person name="Scherer S."/>
        </authorList>
    </citation>
    <scope>NUCLEOTIDE SEQUENCE [LARGE SCALE GENOMIC DNA]</scope>
    <source>
        <strain evidence="2 3">BSTT44</strain>
    </source>
</reference>
<comment type="caution">
    <text evidence="2">The sequence shown here is derived from an EMBL/GenBank/DDBJ whole genome shotgun (WGS) entry which is preliminary data.</text>
</comment>
<dbReference type="InterPro" id="IPR005175">
    <property type="entry name" value="PPC_dom"/>
</dbReference>
<dbReference type="EMBL" id="LLWH01000185">
    <property type="protein sequence ID" value="KQB52794.1"/>
    <property type="molecule type" value="Genomic_DNA"/>
</dbReference>
<dbReference type="SUPFAM" id="SSF117856">
    <property type="entry name" value="AF0104/ALDC/Ptd012-like"/>
    <property type="match status" value="1"/>
</dbReference>
<dbReference type="Pfam" id="PF03479">
    <property type="entry name" value="PCC"/>
    <property type="match status" value="1"/>
</dbReference>
<dbReference type="CDD" id="cd11378">
    <property type="entry name" value="DUF296"/>
    <property type="match status" value="1"/>
</dbReference>
<gene>
    <name evidence="2" type="ORF">AQS70_13140</name>
</gene>
<evidence type="ECO:0000313" key="3">
    <source>
        <dbReference type="Proteomes" id="UP000050342"/>
    </source>
</evidence>
<organism evidence="2 3">
    <name type="scientific">Pseudomonas endophytica</name>
    <dbReference type="NCBI Taxonomy" id="1563157"/>
    <lineage>
        <taxon>Bacteria</taxon>
        <taxon>Pseudomonadati</taxon>
        <taxon>Pseudomonadota</taxon>
        <taxon>Gammaproteobacteria</taxon>
        <taxon>Pseudomonadales</taxon>
        <taxon>Pseudomonadaceae</taxon>
        <taxon>Pseudomonas</taxon>
    </lineage>
</organism>
<dbReference type="PANTHER" id="PTHR34988">
    <property type="entry name" value="PROTEIN, PUTATIVE-RELATED"/>
    <property type="match status" value="1"/>
</dbReference>
<protein>
    <recommendedName>
        <fullName evidence="1">PPC domain-containing protein</fullName>
    </recommendedName>
</protein>
<accession>A0A0Q1CEF2</accession>
<dbReference type="OrthoDB" id="9102708at2"/>